<dbReference type="Proteomes" id="UP000777784">
    <property type="component" value="Unassembled WGS sequence"/>
</dbReference>
<comment type="caution">
    <text evidence="1">The sequence shown here is derived from an EMBL/GenBank/DDBJ whole genome shotgun (WGS) entry which is preliminary data.</text>
</comment>
<protein>
    <submittedName>
        <fullName evidence="1">Uncharacterized protein</fullName>
    </submittedName>
</protein>
<name>A0A948RVT6_UNCEI</name>
<dbReference type="EMBL" id="JAHJDP010000077">
    <property type="protein sequence ID" value="MBU2691953.1"/>
    <property type="molecule type" value="Genomic_DNA"/>
</dbReference>
<proteinExistence type="predicted"/>
<dbReference type="AlphaFoldDB" id="A0A948RVT6"/>
<reference evidence="1" key="1">
    <citation type="submission" date="2021-05" db="EMBL/GenBank/DDBJ databases">
        <title>Energy efficiency and biological interactions define the core microbiome of deep oligotrophic groundwater.</title>
        <authorList>
            <person name="Mehrshad M."/>
            <person name="Lopez-Fernandez M."/>
            <person name="Bell E."/>
            <person name="Bernier-Latmani R."/>
            <person name="Bertilsson S."/>
            <person name="Dopson M."/>
        </authorList>
    </citation>
    <scope>NUCLEOTIDE SEQUENCE</scope>
    <source>
        <strain evidence="1">Modern_marine.mb.64</strain>
    </source>
</reference>
<sequence length="106" mass="12281">MEIGKKADNSNIPWNEHSYIKNLLKKEDNNCDSLPDSIIQLDKLLEILKNIHNKHFNKLTLVDFISLLALLCLYHKEFKQEALDPKQAHYALSFPNWTLSLCSTSI</sequence>
<organism evidence="1 2">
    <name type="scientific">Eiseniibacteriota bacterium</name>
    <dbReference type="NCBI Taxonomy" id="2212470"/>
    <lineage>
        <taxon>Bacteria</taxon>
        <taxon>Candidatus Eiseniibacteriota</taxon>
    </lineage>
</organism>
<evidence type="ECO:0000313" key="1">
    <source>
        <dbReference type="EMBL" id="MBU2691953.1"/>
    </source>
</evidence>
<evidence type="ECO:0000313" key="2">
    <source>
        <dbReference type="Proteomes" id="UP000777784"/>
    </source>
</evidence>
<accession>A0A948RVT6</accession>
<gene>
    <name evidence="1" type="ORF">KJ970_13620</name>
</gene>